<sequence>NMSQINNTGTTVKDIWRLPECPSLINSGLSLSHTDATIGAVVHVGCPKFGQKPSSGVEEIRCLISGDWSPYVPSCEWSWNFSSQEKIIFGTLVAGGIFIFFVSIVIFIAYCCCYSRRQTENNKMQDHVQQPKPKARREFKGDNLQADTYFLTYLPYQYIHGVNSYGRIQTEGLDRPWIGYIPRPTVTEGKVQK</sequence>
<dbReference type="AlphaFoldDB" id="A0A0B7BY15"/>
<dbReference type="PROSITE" id="PS50923">
    <property type="entry name" value="SUSHI"/>
    <property type="match status" value="1"/>
</dbReference>
<keyword evidence="3" id="KW-0472">Membrane</keyword>
<reference evidence="5" key="1">
    <citation type="submission" date="2014-12" db="EMBL/GenBank/DDBJ databases">
        <title>Insight into the proteome of Arion vulgaris.</title>
        <authorList>
            <person name="Aradska J."/>
            <person name="Bulat T."/>
            <person name="Smidak R."/>
            <person name="Sarate P."/>
            <person name="Gangsoo J."/>
            <person name="Sialana F."/>
            <person name="Bilban M."/>
            <person name="Lubec G."/>
        </authorList>
    </citation>
    <scope>NUCLEOTIDE SEQUENCE</scope>
    <source>
        <tissue evidence="5">Skin</tissue>
    </source>
</reference>
<proteinExistence type="predicted"/>
<dbReference type="InterPro" id="IPR000436">
    <property type="entry name" value="Sushi_SCR_CCP_dom"/>
</dbReference>
<dbReference type="EMBL" id="HACG01050185">
    <property type="protein sequence ID" value="CEK97050.1"/>
    <property type="molecule type" value="Transcribed_RNA"/>
</dbReference>
<accession>A0A0B7BY15</accession>
<keyword evidence="1" id="KW-1015">Disulfide bond</keyword>
<keyword evidence="3" id="KW-0812">Transmembrane</keyword>
<feature type="non-terminal residue" evidence="5">
    <location>
        <position position="1"/>
    </location>
</feature>
<feature type="domain" description="Sushi" evidence="4">
    <location>
        <begin position="19"/>
        <end position="77"/>
    </location>
</feature>
<evidence type="ECO:0000256" key="3">
    <source>
        <dbReference type="SAM" id="Phobius"/>
    </source>
</evidence>
<feature type="transmembrane region" description="Helical" evidence="3">
    <location>
        <begin position="87"/>
        <end position="114"/>
    </location>
</feature>
<evidence type="ECO:0000313" key="5">
    <source>
        <dbReference type="EMBL" id="CEK97050.1"/>
    </source>
</evidence>
<dbReference type="SUPFAM" id="SSF57535">
    <property type="entry name" value="Complement control module/SCR domain"/>
    <property type="match status" value="1"/>
</dbReference>
<keyword evidence="2" id="KW-0768">Sushi</keyword>
<comment type="caution">
    <text evidence="2">Lacks conserved residue(s) required for the propagation of feature annotation.</text>
</comment>
<protein>
    <recommendedName>
        <fullName evidence="4">Sushi domain-containing protein</fullName>
    </recommendedName>
</protein>
<evidence type="ECO:0000259" key="4">
    <source>
        <dbReference type="PROSITE" id="PS50923"/>
    </source>
</evidence>
<evidence type="ECO:0000256" key="1">
    <source>
        <dbReference type="ARBA" id="ARBA00023157"/>
    </source>
</evidence>
<gene>
    <name evidence="5" type="primary">ORF214478</name>
</gene>
<dbReference type="CDD" id="cd00033">
    <property type="entry name" value="CCP"/>
    <property type="match status" value="1"/>
</dbReference>
<name>A0A0B7BY15_9EUPU</name>
<keyword evidence="3" id="KW-1133">Transmembrane helix</keyword>
<dbReference type="Pfam" id="PF00084">
    <property type="entry name" value="Sushi"/>
    <property type="match status" value="1"/>
</dbReference>
<organism evidence="5">
    <name type="scientific">Arion vulgaris</name>
    <dbReference type="NCBI Taxonomy" id="1028688"/>
    <lineage>
        <taxon>Eukaryota</taxon>
        <taxon>Metazoa</taxon>
        <taxon>Spiralia</taxon>
        <taxon>Lophotrochozoa</taxon>
        <taxon>Mollusca</taxon>
        <taxon>Gastropoda</taxon>
        <taxon>Heterobranchia</taxon>
        <taxon>Euthyneura</taxon>
        <taxon>Panpulmonata</taxon>
        <taxon>Eupulmonata</taxon>
        <taxon>Stylommatophora</taxon>
        <taxon>Helicina</taxon>
        <taxon>Arionoidea</taxon>
        <taxon>Arionidae</taxon>
        <taxon>Arion</taxon>
    </lineage>
</organism>
<evidence type="ECO:0000256" key="2">
    <source>
        <dbReference type="PROSITE-ProRule" id="PRU00302"/>
    </source>
</evidence>
<dbReference type="InterPro" id="IPR035976">
    <property type="entry name" value="Sushi/SCR/CCP_sf"/>
</dbReference>